<dbReference type="InterPro" id="IPR011059">
    <property type="entry name" value="Metal-dep_hydrolase_composite"/>
</dbReference>
<feature type="compositionally biased region" description="Basic and acidic residues" evidence="1">
    <location>
        <begin position="102"/>
        <end position="118"/>
    </location>
</feature>
<gene>
    <name evidence="3" type="ORF">ACFQZP_34175</name>
</gene>
<dbReference type="Gene3D" id="2.30.40.10">
    <property type="entry name" value="Urease, subunit C, domain 1"/>
    <property type="match status" value="1"/>
</dbReference>
<feature type="compositionally biased region" description="Pro residues" evidence="1">
    <location>
        <begin position="1"/>
        <end position="10"/>
    </location>
</feature>
<reference evidence="4" key="1">
    <citation type="journal article" date="2019" name="Int. J. Syst. Evol. Microbiol.">
        <title>The Global Catalogue of Microorganisms (GCM) 10K type strain sequencing project: providing services to taxonomists for standard genome sequencing and annotation.</title>
        <authorList>
            <consortium name="The Broad Institute Genomics Platform"/>
            <consortium name="The Broad Institute Genome Sequencing Center for Infectious Disease"/>
            <person name="Wu L."/>
            <person name="Ma J."/>
        </authorList>
    </citation>
    <scope>NUCLEOTIDE SEQUENCE [LARGE SCALE GENOMIC DNA]</scope>
    <source>
        <strain evidence="4">CGMCC 4.7198</strain>
    </source>
</reference>
<comment type="caution">
    <text evidence="3">The sequence shown here is derived from an EMBL/GenBank/DDBJ whole genome shotgun (WGS) entry which is preliminary data.</text>
</comment>
<feature type="compositionally biased region" description="Low complexity" evidence="1">
    <location>
        <begin position="84"/>
        <end position="100"/>
    </location>
</feature>
<evidence type="ECO:0000256" key="1">
    <source>
        <dbReference type="SAM" id="MobiDB-lite"/>
    </source>
</evidence>
<feature type="region of interest" description="Disordered" evidence="1">
    <location>
        <begin position="1"/>
        <end position="21"/>
    </location>
</feature>
<protein>
    <submittedName>
        <fullName evidence="3">Amidohydrolase family protein</fullName>
    </submittedName>
</protein>
<evidence type="ECO:0000259" key="2">
    <source>
        <dbReference type="Pfam" id="PF01979"/>
    </source>
</evidence>
<name>A0ABW2VSK9_9ACTN</name>
<evidence type="ECO:0000313" key="4">
    <source>
        <dbReference type="Proteomes" id="UP001596957"/>
    </source>
</evidence>
<feature type="domain" description="Amidohydrolase-related" evidence="2">
    <location>
        <begin position="14"/>
        <end position="56"/>
    </location>
</feature>
<feature type="region of interest" description="Disordered" evidence="1">
    <location>
        <begin position="67"/>
        <end position="142"/>
    </location>
</feature>
<sequence>MPGVPSLPRPSPHRGGLSPAQALRTVTVPPARLFGVDRDLGTVEEGPLADLTVVDGVPLMRRGGCCDGQGIQVSRPGPHAPAEGAGVTGSSGQSSGTLDSEWVSRDSRRITCTGHDKSGGAVLGPPPARSLTASSPPTEGCG</sequence>
<accession>A0ABW2VSK9</accession>
<dbReference type="InterPro" id="IPR006680">
    <property type="entry name" value="Amidohydro-rel"/>
</dbReference>
<organism evidence="3 4">
    <name type="scientific">Streptomyces lutosisoli</name>
    <dbReference type="NCBI Taxonomy" id="2665721"/>
    <lineage>
        <taxon>Bacteria</taxon>
        <taxon>Bacillati</taxon>
        <taxon>Actinomycetota</taxon>
        <taxon>Actinomycetes</taxon>
        <taxon>Kitasatosporales</taxon>
        <taxon>Streptomycetaceae</taxon>
        <taxon>Streptomyces</taxon>
    </lineage>
</organism>
<dbReference type="Pfam" id="PF01979">
    <property type="entry name" value="Amidohydro_1"/>
    <property type="match status" value="1"/>
</dbReference>
<dbReference type="SUPFAM" id="SSF51338">
    <property type="entry name" value="Composite domain of metallo-dependent hydrolases"/>
    <property type="match status" value="1"/>
</dbReference>
<proteinExistence type="predicted"/>
<keyword evidence="4" id="KW-1185">Reference proteome</keyword>
<feature type="compositionally biased region" description="Polar residues" evidence="1">
    <location>
        <begin position="131"/>
        <end position="142"/>
    </location>
</feature>
<evidence type="ECO:0000313" key="3">
    <source>
        <dbReference type="EMBL" id="MFD0286640.1"/>
    </source>
</evidence>
<dbReference type="Proteomes" id="UP001596957">
    <property type="component" value="Unassembled WGS sequence"/>
</dbReference>
<dbReference type="RefSeq" id="WP_381248969.1">
    <property type="nucleotide sequence ID" value="NZ_JBHTEC010000001.1"/>
</dbReference>
<dbReference type="EMBL" id="JBHTEC010000001">
    <property type="protein sequence ID" value="MFD0286640.1"/>
    <property type="molecule type" value="Genomic_DNA"/>
</dbReference>
<dbReference type="Gene3D" id="3.30.110.90">
    <property type="entry name" value="Amidohydrolase"/>
    <property type="match status" value="1"/>
</dbReference>